<dbReference type="EMBL" id="SELW01000658">
    <property type="protein sequence ID" value="TID14482.1"/>
    <property type="molecule type" value="Genomic_DNA"/>
</dbReference>
<dbReference type="InterPro" id="IPR003140">
    <property type="entry name" value="PLipase/COase/thioEstase"/>
</dbReference>
<evidence type="ECO:0000256" key="5">
    <source>
        <dbReference type="ARBA" id="ARBA00022801"/>
    </source>
</evidence>
<evidence type="ECO:0000256" key="8">
    <source>
        <dbReference type="ARBA" id="ARBA00031195"/>
    </source>
</evidence>
<evidence type="ECO:0000313" key="12">
    <source>
        <dbReference type="Proteomes" id="UP000307173"/>
    </source>
</evidence>
<name>A0A4T0WV87_9ASCO</name>
<dbReference type="PANTHER" id="PTHR10655">
    <property type="entry name" value="LYSOPHOSPHOLIPASE-RELATED"/>
    <property type="match status" value="1"/>
</dbReference>
<evidence type="ECO:0000256" key="9">
    <source>
        <dbReference type="ARBA" id="ARBA00047337"/>
    </source>
</evidence>
<gene>
    <name evidence="11" type="ORF">CANINC_004770</name>
</gene>
<sequence length="225" mass="24810">MSLNILRVNAPVKATASVIIMHGLGDSADGWKFLSDMLHQHRQFQSVNFIFPNAPVKPLSVAGGQPVSQWFDIYEMGNPNAKQDEDGYWDNVKKIHNLIESEINSGIDSTKIVVGGFSQGAALSLGVAATFEKKLAGILCLSGFFSMKKGLSTRLVDTNKDTEIYHGHGDMDPVIPIEYARMTAKYFKDLGFTNYTLKEFVGMGHSSSNEELQDITNFLTKNLSL</sequence>
<organism evidence="11 12">
    <name type="scientific">Pichia inconspicua</name>
    <dbReference type="NCBI Taxonomy" id="52247"/>
    <lineage>
        <taxon>Eukaryota</taxon>
        <taxon>Fungi</taxon>
        <taxon>Dikarya</taxon>
        <taxon>Ascomycota</taxon>
        <taxon>Saccharomycotina</taxon>
        <taxon>Pichiomycetes</taxon>
        <taxon>Pichiales</taxon>
        <taxon>Pichiaceae</taxon>
        <taxon>Pichia</taxon>
    </lineage>
</organism>
<dbReference type="GO" id="GO:0052689">
    <property type="term" value="F:carboxylic ester hydrolase activity"/>
    <property type="evidence" value="ECO:0007669"/>
    <property type="project" value="UniProtKB-KW"/>
</dbReference>
<feature type="domain" description="Phospholipase/carboxylesterase/thioesterase" evidence="10">
    <location>
        <begin position="11"/>
        <end position="222"/>
    </location>
</feature>
<dbReference type="OrthoDB" id="2418081at2759"/>
<evidence type="ECO:0000256" key="3">
    <source>
        <dbReference type="ARBA" id="ARBA00014923"/>
    </source>
</evidence>
<dbReference type="GO" id="GO:0008474">
    <property type="term" value="F:palmitoyl-(protein) hydrolase activity"/>
    <property type="evidence" value="ECO:0007669"/>
    <property type="project" value="UniProtKB-EC"/>
</dbReference>
<dbReference type="GO" id="GO:0006631">
    <property type="term" value="P:fatty acid metabolic process"/>
    <property type="evidence" value="ECO:0007669"/>
    <property type="project" value="UniProtKB-KW"/>
</dbReference>
<dbReference type="Proteomes" id="UP000307173">
    <property type="component" value="Unassembled WGS sequence"/>
</dbReference>
<keyword evidence="4" id="KW-0719">Serine esterase</keyword>
<comment type="catalytic activity">
    <reaction evidence="9">
        <text>S-hexadecanoyl-L-cysteinyl-[protein] + H2O = L-cysteinyl-[protein] + hexadecanoate + H(+)</text>
        <dbReference type="Rhea" id="RHEA:19233"/>
        <dbReference type="Rhea" id="RHEA-COMP:10131"/>
        <dbReference type="Rhea" id="RHEA-COMP:11032"/>
        <dbReference type="ChEBI" id="CHEBI:7896"/>
        <dbReference type="ChEBI" id="CHEBI:15377"/>
        <dbReference type="ChEBI" id="CHEBI:15378"/>
        <dbReference type="ChEBI" id="CHEBI:29950"/>
        <dbReference type="ChEBI" id="CHEBI:74151"/>
        <dbReference type="EC" id="3.1.2.22"/>
    </reaction>
</comment>
<dbReference type="GO" id="GO:0005737">
    <property type="term" value="C:cytoplasm"/>
    <property type="evidence" value="ECO:0007669"/>
    <property type="project" value="TreeGrafter"/>
</dbReference>
<keyword evidence="5" id="KW-0378">Hydrolase</keyword>
<dbReference type="Gene3D" id="3.40.50.1820">
    <property type="entry name" value="alpha/beta hydrolase"/>
    <property type="match status" value="1"/>
</dbReference>
<keyword evidence="12" id="KW-1185">Reference proteome</keyword>
<dbReference type="InterPro" id="IPR050565">
    <property type="entry name" value="LYPA1-2/EST-like"/>
</dbReference>
<comment type="caution">
    <text evidence="11">The sequence shown here is derived from an EMBL/GenBank/DDBJ whole genome shotgun (WGS) entry which is preliminary data.</text>
</comment>
<dbReference type="Pfam" id="PF02230">
    <property type="entry name" value="Abhydrolase_2"/>
    <property type="match status" value="1"/>
</dbReference>
<dbReference type="PANTHER" id="PTHR10655:SF17">
    <property type="entry name" value="LYSOPHOSPHOLIPASE-LIKE PROTEIN 1"/>
    <property type="match status" value="1"/>
</dbReference>
<dbReference type="AlphaFoldDB" id="A0A4T0WV87"/>
<evidence type="ECO:0000256" key="6">
    <source>
        <dbReference type="ARBA" id="ARBA00022832"/>
    </source>
</evidence>
<evidence type="ECO:0000313" key="11">
    <source>
        <dbReference type="EMBL" id="TID14482.1"/>
    </source>
</evidence>
<dbReference type="EC" id="3.1.2.22" evidence="2"/>
<evidence type="ECO:0000259" key="10">
    <source>
        <dbReference type="Pfam" id="PF02230"/>
    </source>
</evidence>
<comment type="similarity">
    <text evidence="1">Belongs to the AB hydrolase superfamily. AB hydrolase 2 family.</text>
</comment>
<evidence type="ECO:0000256" key="7">
    <source>
        <dbReference type="ARBA" id="ARBA00029392"/>
    </source>
</evidence>
<keyword evidence="6" id="KW-0276">Fatty acid metabolism</keyword>
<proteinExistence type="inferred from homology"/>
<dbReference type="SUPFAM" id="SSF53474">
    <property type="entry name" value="alpha/beta-Hydrolases"/>
    <property type="match status" value="1"/>
</dbReference>
<reference evidence="11 12" key="1">
    <citation type="journal article" date="2019" name="Front. Genet.">
        <title>Whole-Genome Sequencing of the Opportunistic Yeast Pathogen Candida inconspicua Uncovers Its Hybrid Origin.</title>
        <authorList>
            <person name="Mixao V."/>
            <person name="Hansen A.P."/>
            <person name="Saus E."/>
            <person name="Boekhout T."/>
            <person name="Lass-Florl C."/>
            <person name="Gabaldon T."/>
        </authorList>
    </citation>
    <scope>NUCLEOTIDE SEQUENCE [LARGE SCALE GENOMIC DNA]</scope>
    <source>
        <strain evidence="11 12">CBS 180</strain>
    </source>
</reference>
<evidence type="ECO:0000256" key="2">
    <source>
        <dbReference type="ARBA" id="ARBA00012423"/>
    </source>
</evidence>
<protein>
    <recommendedName>
        <fullName evidence="3">Acyl-protein thioesterase 1</fullName>
        <ecNumber evidence="2">3.1.2.22</ecNumber>
    </recommendedName>
    <alternativeName>
        <fullName evidence="8">Palmitoyl-protein hydrolase</fullName>
    </alternativeName>
</protein>
<dbReference type="InterPro" id="IPR029058">
    <property type="entry name" value="AB_hydrolase_fold"/>
</dbReference>
<evidence type="ECO:0000256" key="4">
    <source>
        <dbReference type="ARBA" id="ARBA00022487"/>
    </source>
</evidence>
<dbReference type="STRING" id="52247.A0A4T0WV87"/>
<keyword evidence="6" id="KW-0443">Lipid metabolism</keyword>
<comment type="function">
    <text evidence="7">Hydrolyzes fatty acids from S-acylated cysteine residues in proteins with a strong preference for palmitoylated G-alpha proteins over other acyl substrates. Mediates the deacylation of G-alpha proteins such as GPA1 in vivo, but has weak or no activity toward palmitoylated Ras proteins. Has weak lysophospholipase activity in vitro; however such activity may not exist in vivo.</text>
</comment>
<accession>A0A4T0WV87</accession>
<evidence type="ECO:0000256" key="1">
    <source>
        <dbReference type="ARBA" id="ARBA00006499"/>
    </source>
</evidence>